<name>A0ACC2PG86_9HYME</name>
<sequence>MDSEPLWHKEDNGNYGLLFPNKHALSLEEIRKIFIQFGTVCCINKAGDERGFRFVQLEHEHEANRAVIGLQNHPTVKLIPYRPKQKKTNIVSKCDGESDQLQSPPSNGNYQRNLFKRHSTDECTEALYIANTDPRSLEFRDDDVSWDNWKKSPDKRRLDNDYSANSNTMAKDHFTRRSYHSQCSGETPWGRNEEESLSDTASICSTKSTQKYKNLSRKDSHSENLQNHSPLVGKPASHLPLQMAGLSMTNSSMSPTVERERLLKTRGAVANTFSLNRNDHAIRAPHRYPSEDSNENSALVSKSDVRTCNEIKRRVVEAGEVIVCNIHEDYGSAYMLHLFEQYEPIAISYIREVPKCGVRYCHVYFKSQEDSLEAEKNFDQLMLSGKKLIVLRVSTLMRGGRL</sequence>
<dbReference type="Proteomes" id="UP001239111">
    <property type="component" value="Chromosome 2"/>
</dbReference>
<protein>
    <submittedName>
        <fullName evidence="1">Uncharacterized protein</fullName>
    </submittedName>
</protein>
<evidence type="ECO:0000313" key="1">
    <source>
        <dbReference type="EMBL" id="KAJ8680775.1"/>
    </source>
</evidence>
<proteinExistence type="predicted"/>
<evidence type="ECO:0000313" key="2">
    <source>
        <dbReference type="Proteomes" id="UP001239111"/>
    </source>
</evidence>
<dbReference type="EMBL" id="CM056742">
    <property type="protein sequence ID" value="KAJ8680775.1"/>
    <property type="molecule type" value="Genomic_DNA"/>
</dbReference>
<organism evidence="1 2">
    <name type="scientific">Eretmocerus hayati</name>
    <dbReference type="NCBI Taxonomy" id="131215"/>
    <lineage>
        <taxon>Eukaryota</taxon>
        <taxon>Metazoa</taxon>
        <taxon>Ecdysozoa</taxon>
        <taxon>Arthropoda</taxon>
        <taxon>Hexapoda</taxon>
        <taxon>Insecta</taxon>
        <taxon>Pterygota</taxon>
        <taxon>Neoptera</taxon>
        <taxon>Endopterygota</taxon>
        <taxon>Hymenoptera</taxon>
        <taxon>Apocrita</taxon>
        <taxon>Proctotrupomorpha</taxon>
        <taxon>Chalcidoidea</taxon>
        <taxon>Aphelinidae</taxon>
        <taxon>Aphelininae</taxon>
        <taxon>Eretmocerus</taxon>
    </lineage>
</organism>
<reference evidence="1" key="1">
    <citation type="submission" date="2023-04" db="EMBL/GenBank/DDBJ databases">
        <title>A chromosome-level genome assembly of the parasitoid wasp Eretmocerus hayati.</title>
        <authorList>
            <person name="Zhong Y."/>
            <person name="Liu S."/>
            <person name="Liu Y."/>
        </authorList>
    </citation>
    <scope>NUCLEOTIDE SEQUENCE</scope>
    <source>
        <strain evidence="1">ZJU_SS_LIU_2023</strain>
    </source>
</reference>
<keyword evidence="2" id="KW-1185">Reference proteome</keyword>
<gene>
    <name evidence="1" type="ORF">QAD02_016562</name>
</gene>
<accession>A0ACC2PG86</accession>
<comment type="caution">
    <text evidence="1">The sequence shown here is derived from an EMBL/GenBank/DDBJ whole genome shotgun (WGS) entry which is preliminary data.</text>
</comment>